<dbReference type="SFLD" id="SFLDG01129">
    <property type="entry name" value="C1.5:_HAD__Beta-PGM__Phosphata"/>
    <property type="match status" value="1"/>
</dbReference>
<organism evidence="1 2">
    <name type="scientific">Chitinophaga pinensis</name>
    <dbReference type="NCBI Taxonomy" id="79329"/>
    <lineage>
        <taxon>Bacteria</taxon>
        <taxon>Pseudomonadati</taxon>
        <taxon>Bacteroidota</taxon>
        <taxon>Chitinophagia</taxon>
        <taxon>Chitinophagales</taxon>
        <taxon>Chitinophagaceae</taxon>
        <taxon>Chitinophaga</taxon>
    </lineage>
</organism>
<proteinExistence type="predicted"/>
<keyword evidence="2" id="KW-1185">Reference proteome</keyword>
<dbReference type="InterPro" id="IPR023198">
    <property type="entry name" value="PGP-like_dom2"/>
</dbReference>
<dbReference type="InterPro" id="IPR006439">
    <property type="entry name" value="HAD-SF_hydro_IA"/>
</dbReference>
<dbReference type="NCBIfam" id="TIGR01549">
    <property type="entry name" value="HAD-SF-IA-v1"/>
    <property type="match status" value="1"/>
</dbReference>
<dbReference type="InterPro" id="IPR036412">
    <property type="entry name" value="HAD-like_sf"/>
</dbReference>
<name>A0A5C6M1C1_9BACT</name>
<reference evidence="1 2" key="1">
    <citation type="submission" date="2019-08" db="EMBL/GenBank/DDBJ databases">
        <title>Whole genome sequencing of chitin degrading bacteria Chitinophaga pinensis YS16.</title>
        <authorList>
            <person name="Singh R.P."/>
            <person name="Manchanda G."/>
            <person name="Maurya I.K."/>
            <person name="Joshi N.K."/>
            <person name="Srivastava A.K."/>
        </authorList>
    </citation>
    <scope>NUCLEOTIDE SEQUENCE [LARGE SCALE GENOMIC DNA]</scope>
    <source>
        <strain evidence="1 2">YS-16</strain>
    </source>
</reference>
<dbReference type="GO" id="GO:0008253">
    <property type="term" value="F:5'-nucleotidase activity"/>
    <property type="evidence" value="ECO:0007669"/>
    <property type="project" value="InterPro"/>
</dbReference>
<dbReference type="AlphaFoldDB" id="A0A5C6M1C1"/>
<dbReference type="Pfam" id="PF00702">
    <property type="entry name" value="Hydrolase"/>
    <property type="match status" value="1"/>
</dbReference>
<comment type="caution">
    <text evidence="1">The sequence shown here is derived from an EMBL/GenBank/DDBJ whole genome shotgun (WGS) entry which is preliminary data.</text>
</comment>
<dbReference type="OrthoDB" id="9802350at2"/>
<dbReference type="Gene3D" id="1.10.150.240">
    <property type="entry name" value="Putative phosphatase, domain 2"/>
    <property type="match status" value="1"/>
</dbReference>
<dbReference type="Proteomes" id="UP000318815">
    <property type="component" value="Unassembled WGS sequence"/>
</dbReference>
<dbReference type="EMBL" id="VOHS01000001">
    <property type="protein sequence ID" value="TWW02597.1"/>
    <property type="molecule type" value="Genomic_DNA"/>
</dbReference>
<dbReference type="InterPro" id="IPR023214">
    <property type="entry name" value="HAD_sf"/>
</dbReference>
<dbReference type="Gene3D" id="3.40.50.1000">
    <property type="entry name" value="HAD superfamily/HAD-like"/>
    <property type="match status" value="1"/>
</dbReference>
<dbReference type="SUPFAM" id="SSF56784">
    <property type="entry name" value="HAD-like"/>
    <property type="match status" value="1"/>
</dbReference>
<dbReference type="SFLD" id="SFLDG01135">
    <property type="entry name" value="C1.5.6:_HAD__Beta-PGM__Phospha"/>
    <property type="match status" value="1"/>
</dbReference>
<evidence type="ECO:0000313" key="1">
    <source>
        <dbReference type="EMBL" id="TWW02597.1"/>
    </source>
</evidence>
<gene>
    <name evidence="1" type="ORF">FEF09_00395</name>
</gene>
<evidence type="ECO:0000313" key="2">
    <source>
        <dbReference type="Proteomes" id="UP000318815"/>
    </source>
</evidence>
<dbReference type="PANTHER" id="PTHR47478:SF1">
    <property type="entry name" value="PYRIMIDINE 5'-NUCLEOTIDASE YJJG"/>
    <property type="match status" value="1"/>
</dbReference>
<sequence>MKYKHIFFDLDHTLWDFETNSIMVLEKLYHAYNLEGRGVPSFKEFHSVYTVYNEKLWDRFRKGFITRNDLRNKRFRLTLLDFKIGDEKLCEALSVQFLAELPTQTALFPHAKEVLEYLAARNYPIHMITNGFEETQYLKMRSSGIDHFFTHVITSELAGSLKPYKEIFDFAVTRAGATADSSIMIGDALDIDIIGAHNAGIDQVYFNTLKPVTGDLKPTYVINSLHELKTIL</sequence>
<protein>
    <submittedName>
        <fullName evidence="1">Noncanonical pyrimidine nucleotidase, YjjG family</fullName>
    </submittedName>
</protein>
<dbReference type="InterPro" id="IPR052550">
    <property type="entry name" value="Pyrimidine_5'-ntase_YjjG"/>
</dbReference>
<dbReference type="InterPro" id="IPR011951">
    <property type="entry name" value="HAD-SF_hydro_IA_YjjG/PynA"/>
</dbReference>
<dbReference type="PANTHER" id="PTHR47478">
    <property type="match status" value="1"/>
</dbReference>
<dbReference type="NCBIfam" id="TIGR02254">
    <property type="entry name" value="YjjG_YfnB"/>
    <property type="match status" value="1"/>
</dbReference>
<accession>A0A5C6M1C1</accession>
<dbReference type="SFLD" id="SFLDS00003">
    <property type="entry name" value="Haloacid_Dehalogenase"/>
    <property type="match status" value="1"/>
</dbReference>